<dbReference type="Proteomes" id="UP000018417">
    <property type="component" value="Unassembled WGS sequence"/>
</dbReference>
<dbReference type="AlphaFoldDB" id="N9ECR4"/>
<protein>
    <recommendedName>
        <fullName evidence="1">GmrSD restriction endonucleases N-terminal domain-containing protein</fullName>
    </recommendedName>
</protein>
<dbReference type="Pfam" id="PF03235">
    <property type="entry name" value="GmrSD_N"/>
    <property type="match status" value="1"/>
</dbReference>
<dbReference type="EMBL" id="APQK01000002">
    <property type="protein sequence ID" value="ENW08233.1"/>
    <property type="molecule type" value="Genomic_DNA"/>
</dbReference>
<dbReference type="InterPro" id="IPR004919">
    <property type="entry name" value="GmrSD_N"/>
</dbReference>
<proteinExistence type="predicted"/>
<dbReference type="OrthoDB" id="9798761at2"/>
<dbReference type="HOGENOM" id="CLU_019971_0_0_6"/>
<organism evidence="2 3">
    <name type="scientific">Acinetobacter beijerinckii ANC 3835</name>
    <dbReference type="NCBI Taxonomy" id="1217649"/>
    <lineage>
        <taxon>Bacteria</taxon>
        <taxon>Pseudomonadati</taxon>
        <taxon>Pseudomonadota</taxon>
        <taxon>Gammaproteobacteria</taxon>
        <taxon>Moraxellales</taxon>
        <taxon>Moraxellaceae</taxon>
        <taxon>Acinetobacter</taxon>
    </lineage>
</organism>
<dbReference type="PATRIC" id="fig|1217649.3.peg.388"/>
<evidence type="ECO:0000259" key="1">
    <source>
        <dbReference type="Pfam" id="PF03235"/>
    </source>
</evidence>
<feature type="domain" description="GmrSD restriction endonucleases N-terminal" evidence="1">
    <location>
        <begin position="18"/>
        <end position="247"/>
    </location>
</feature>
<comment type="caution">
    <text evidence="2">The sequence shown here is derived from an EMBL/GenBank/DDBJ whole genome shotgun (WGS) entry which is preliminary data.</text>
</comment>
<gene>
    <name evidence="2" type="ORF">F934_00408</name>
</gene>
<evidence type="ECO:0000313" key="3">
    <source>
        <dbReference type="Proteomes" id="UP000018417"/>
    </source>
</evidence>
<dbReference type="RefSeq" id="WP_005051561.1">
    <property type="nucleotide sequence ID" value="NZ_KB849757.1"/>
</dbReference>
<accession>N9ECR4</accession>
<dbReference type="PANTHER" id="PTHR35149">
    <property type="entry name" value="SLL5132 PROTEIN"/>
    <property type="match status" value="1"/>
</dbReference>
<sequence length="834" mass="97613">MNNINILPNSGERLSFFKLFSEKKYTVEIPIIQRDYAQGRASKYAVRASFLDALKQYLVQGNPNRDLDFVYGSLIQVGDSFRFVPLDGQQRLTTLFLLHWYLAHIADQAEFLRKALYKNGKSLFRYETRASSSEFCDALIGNYFDMQCLLDIESEKSLSKTIQNRGWFHLSWLNDPTIQSMLNMLDSIHAKFAGRPDLFERLIDEEKPIITFLFLDLKEFNLSDDLYIKMNARGKPLTDFENFKAKFEQYIKSFQSDVSVYTLSFGGKVHQPVDAYQYFVHKIDTDWADMFWGYHNEALSEISFDDKLMNFIRLIIANYCLIEKQNSETQTKRLGGLLGSGGKLKALSFFKYEDLNCFSAELVDYLINMMDLLYNKDLAGERIKIYLDDSDYYDEEDTFKKVIADNTSYPEKLRFFAFYSYLASGKDLAGLVDWSRVIYNLTENTIINSADIYLRALISIHALSQHDESILEILKKNNDVAGFQPAQVLEERIKAHLMAKSDEWKRLIWAMEKHSFFKGQIGFALNFSGILDFYRKNKNCDWTFAEDAVYFSEFQNYTEKGCKLFNLIAVSSADYDYLWERAVLSKGVYFTSGSDSRWKNLLSTRGTRNNVDRDHSWKRLLRISMTANDQWEKRQSYVKAVFDDPNFDANDIVDSLQSICSEALKNPELAVWKTHFIKYKALFEYCRQGFIYEDGNTILLLGELYRNHYHSELNSRVFYLKYKQSDEQFSPFKSFEYYDVKSTSHYSCACLESWTYKEKEYVVTVAYDNKYLLDFNTPNFKACTEELIGILDKHQFELYEEEWGLTYRNSCETSIEAFEVLTNLCADLRELDSE</sequence>
<evidence type="ECO:0000313" key="2">
    <source>
        <dbReference type="EMBL" id="ENW08233.1"/>
    </source>
</evidence>
<name>N9ECR4_9GAMM</name>
<dbReference type="PANTHER" id="PTHR35149:SF2">
    <property type="entry name" value="DUF262 DOMAIN-CONTAINING PROTEIN"/>
    <property type="match status" value="1"/>
</dbReference>
<reference evidence="2 3" key="1">
    <citation type="submission" date="2013-02" db="EMBL/GenBank/DDBJ databases">
        <title>The Genome Sequence of Acinetobacter beijerinckii ANC 3835.</title>
        <authorList>
            <consortium name="The Broad Institute Genome Sequencing Platform"/>
            <consortium name="The Broad Institute Genome Sequencing Center for Infectious Disease"/>
            <person name="Cerqueira G."/>
            <person name="Feldgarden M."/>
            <person name="Courvalin P."/>
            <person name="Perichon B."/>
            <person name="Grillot-Courvalin C."/>
            <person name="Clermont D."/>
            <person name="Rocha E."/>
            <person name="Yoon E.-J."/>
            <person name="Nemec A."/>
            <person name="Walker B."/>
            <person name="Young S.K."/>
            <person name="Zeng Q."/>
            <person name="Gargeya S."/>
            <person name="Fitzgerald M."/>
            <person name="Haas B."/>
            <person name="Abouelleil A."/>
            <person name="Alvarado L."/>
            <person name="Arachchi H.M."/>
            <person name="Berlin A.M."/>
            <person name="Chapman S.B."/>
            <person name="Dewar J."/>
            <person name="Goldberg J."/>
            <person name="Griggs A."/>
            <person name="Gujja S."/>
            <person name="Hansen M."/>
            <person name="Howarth C."/>
            <person name="Imamovic A."/>
            <person name="Larimer J."/>
            <person name="McCowan C."/>
            <person name="Murphy C."/>
            <person name="Neiman D."/>
            <person name="Pearson M."/>
            <person name="Priest M."/>
            <person name="Roberts A."/>
            <person name="Saif S."/>
            <person name="Shea T."/>
            <person name="Sisk P."/>
            <person name="Sykes S."/>
            <person name="Wortman J."/>
            <person name="Nusbaum C."/>
            <person name="Birren B."/>
        </authorList>
    </citation>
    <scope>NUCLEOTIDE SEQUENCE [LARGE SCALE GENOMIC DNA]</scope>
    <source>
        <strain evidence="2 3">ANC 3835</strain>
    </source>
</reference>